<dbReference type="Pfam" id="PF10523">
    <property type="entry name" value="BEN"/>
    <property type="match status" value="1"/>
</dbReference>
<evidence type="ECO:0000259" key="1">
    <source>
        <dbReference type="PROSITE" id="PS51457"/>
    </source>
</evidence>
<sequence length="168" mass="20015">MINDDSFTLKRKYQIDSAESTIKMDKKRIKFQNRAKMVKEINQTIRAAQTHYETLKLGYIKFKRMIMTTTLEDIAPSIPNNQKTYKLFSDISAIGKASQNPSKMVYALLLYMFPNLFGDDHRFIRYRMHPMSKIKHKIFSPFKLNLIRILVEERFYNNECRSNKWNTS</sequence>
<dbReference type="InterPro" id="IPR018379">
    <property type="entry name" value="BEN_domain"/>
</dbReference>
<gene>
    <name evidence="2" type="ORF">VAC_DPP25_071</name>
</gene>
<feature type="domain" description="BEN" evidence="1">
    <location>
        <begin position="81"/>
        <end position="168"/>
    </location>
</feature>
<evidence type="ECO:0000313" key="3">
    <source>
        <dbReference type="Proteomes" id="UP000181438"/>
    </source>
</evidence>
<organism evidence="2 3">
    <name type="scientific">Vaccinia virus</name>
    <name type="common">VACV</name>
    <name type="synonym">Orthopoxvirus vaccinia</name>
    <dbReference type="NCBI Taxonomy" id="10245"/>
    <lineage>
        <taxon>Viruses</taxon>
        <taxon>Varidnaviria</taxon>
        <taxon>Bamfordvirae</taxon>
        <taxon>Nucleocytoviricota</taxon>
        <taxon>Pokkesviricetes</taxon>
        <taxon>Chitovirales</taxon>
        <taxon>Poxviridae</taxon>
        <taxon>Chordopoxvirinae</taxon>
        <taxon>Orthopoxvirus</taxon>
    </lineage>
</organism>
<accession>A0A0A1CTP5</accession>
<proteinExistence type="predicted"/>
<evidence type="ECO:0000313" key="2">
    <source>
        <dbReference type="EMBL" id="AIX98754.1"/>
    </source>
</evidence>
<dbReference type="PROSITE" id="PS51457">
    <property type="entry name" value="BEN"/>
    <property type="match status" value="1"/>
</dbReference>
<reference evidence="2 3" key="1">
    <citation type="journal article" date="2015" name="J. Virol.">
        <title>Evolution of and evolutionary relationships between extant vaccinia virus strains.</title>
        <authorList>
            <person name="Qin L."/>
            <person name="Favis N."/>
            <person name="Famulski J."/>
            <person name="Evans D.H."/>
        </authorList>
    </citation>
    <scope>NUCLEOTIDE SEQUENCE [LARGE SCALE GENOMIC DNA]</scope>
    <source>
        <strain evidence="2">Dryvax</strain>
    </source>
</reference>
<dbReference type="GO" id="GO:0003677">
    <property type="term" value="F:DNA binding"/>
    <property type="evidence" value="ECO:0007669"/>
    <property type="project" value="InterPro"/>
</dbReference>
<dbReference type="EMBL" id="KJ125438">
    <property type="protein sequence ID" value="AIX98754.1"/>
    <property type="molecule type" value="Genomic_DNA"/>
</dbReference>
<name>A0A0A1CTP5_VACCV</name>
<protein>
    <submittedName>
        <fullName evidence="2">Virosome component protein</fullName>
    </submittedName>
</protein>
<dbReference type="Proteomes" id="UP000181438">
    <property type="component" value="Genome"/>
</dbReference>